<gene>
    <name evidence="2" type="ORF">llap_16688</name>
</gene>
<name>A0A2I0TGS7_LIMLA</name>
<dbReference type="EMBL" id="KZ510581">
    <property type="protein sequence ID" value="PKU33008.1"/>
    <property type="molecule type" value="Genomic_DNA"/>
</dbReference>
<dbReference type="PANTHER" id="PTHR14465">
    <property type="entry name" value="IQ DOMAIN-CONTAINING PROTEIN H"/>
    <property type="match status" value="1"/>
</dbReference>
<dbReference type="Pfam" id="PF24923">
    <property type="entry name" value="ATP-grasp_IQCH"/>
    <property type="match status" value="1"/>
</dbReference>
<dbReference type="AlphaFoldDB" id="A0A2I0TGS7"/>
<dbReference type="Proteomes" id="UP000233556">
    <property type="component" value="Unassembled WGS sequence"/>
</dbReference>
<dbReference type="Pfam" id="PF15031">
    <property type="entry name" value="DUF4528"/>
    <property type="match status" value="1"/>
</dbReference>
<protein>
    <submittedName>
        <fullName evidence="2">Iq domain-containing protein h</fullName>
    </submittedName>
</protein>
<dbReference type="InterPro" id="IPR056855">
    <property type="entry name" value="ATP-grasp_IQCH"/>
</dbReference>
<dbReference type="InterPro" id="IPR029245">
    <property type="entry name" value="DUF4528"/>
</dbReference>
<evidence type="ECO:0000259" key="1">
    <source>
        <dbReference type="Pfam" id="PF24923"/>
    </source>
</evidence>
<accession>A0A2I0TGS7</accession>
<keyword evidence="3" id="KW-1185">Reference proteome</keyword>
<proteinExistence type="predicted"/>
<reference evidence="3" key="1">
    <citation type="submission" date="2017-11" db="EMBL/GenBank/DDBJ databases">
        <authorList>
            <person name="Lima N.C."/>
            <person name="Parody-Merino A.M."/>
            <person name="Battley P.F."/>
            <person name="Fidler A.E."/>
            <person name="Prosdocimi F."/>
        </authorList>
    </citation>
    <scope>NUCLEOTIDE SEQUENCE [LARGE SCALE GENOMIC DNA]</scope>
</reference>
<reference evidence="3" key="2">
    <citation type="submission" date="2017-12" db="EMBL/GenBank/DDBJ databases">
        <title>Genome sequence of the Bar-tailed Godwit (Limosa lapponica baueri).</title>
        <authorList>
            <person name="Lima N.C.B."/>
            <person name="Parody-Merino A.M."/>
            <person name="Battley P.F."/>
            <person name="Fidler A.E."/>
            <person name="Prosdocimi F."/>
        </authorList>
    </citation>
    <scope>NUCLEOTIDE SEQUENCE [LARGE SCALE GENOMIC DNA]</scope>
</reference>
<feature type="domain" description="IQCH-like ATP-grasp" evidence="1">
    <location>
        <begin position="1"/>
        <end position="35"/>
    </location>
</feature>
<dbReference type="InterPro" id="IPR038752">
    <property type="entry name" value="IQCH"/>
</dbReference>
<dbReference type="PANTHER" id="PTHR14465:SF0">
    <property type="entry name" value="IQ DOMAIN-CONTAINING PROTEIN H"/>
    <property type="match status" value="1"/>
</dbReference>
<sequence length="234" mass="26049">MEINVWATDLDLCYSDQLALTQLMLYVTDGNVDCRSGRFEVSLPSKKMKSHRVQHEETKPPSPIRHRCAVASSQLRHSSLSGISYNVLLQMCKAHGVGFDLQEKQGTVFTLYEDQKRYGLGMVTIGEDLQGVLMTFARNLFIIHQEISAPNMQGETNFKNYSEPDLGWEENRARGNGKIKGGSGVAAHPNSAGIPTLLYGIGSWFFVSVTETVHTSHGPVTIYFLNKEDEGAMY</sequence>
<dbReference type="OrthoDB" id="2117703at2759"/>
<organism evidence="2 3">
    <name type="scientific">Limosa lapponica baueri</name>
    <dbReference type="NCBI Taxonomy" id="1758121"/>
    <lineage>
        <taxon>Eukaryota</taxon>
        <taxon>Metazoa</taxon>
        <taxon>Chordata</taxon>
        <taxon>Craniata</taxon>
        <taxon>Vertebrata</taxon>
        <taxon>Euteleostomi</taxon>
        <taxon>Archelosauria</taxon>
        <taxon>Archosauria</taxon>
        <taxon>Dinosauria</taxon>
        <taxon>Saurischia</taxon>
        <taxon>Theropoda</taxon>
        <taxon>Coelurosauria</taxon>
        <taxon>Aves</taxon>
        <taxon>Neognathae</taxon>
        <taxon>Neoaves</taxon>
        <taxon>Charadriiformes</taxon>
        <taxon>Scolopacidae</taxon>
        <taxon>Limosa</taxon>
    </lineage>
</organism>
<evidence type="ECO:0000313" key="3">
    <source>
        <dbReference type="Proteomes" id="UP000233556"/>
    </source>
</evidence>
<evidence type="ECO:0000313" key="2">
    <source>
        <dbReference type="EMBL" id="PKU33008.1"/>
    </source>
</evidence>